<evidence type="ECO:0000313" key="3">
    <source>
        <dbReference type="EMBL" id="PZG21045.1"/>
    </source>
</evidence>
<dbReference type="Pfam" id="PF06863">
    <property type="entry name" value="DUF1254"/>
    <property type="match status" value="1"/>
</dbReference>
<accession>A0A2W2EXR9</accession>
<dbReference type="PANTHER" id="PTHR36509:SF2">
    <property type="entry name" value="BLL3101 PROTEIN"/>
    <property type="match status" value="1"/>
</dbReference>
<dbReference type="SUPFAM" id="SSF160935">
    <property type="entry name" value="VPA0735-like"/>
    <property type="match status" value="1"/>
</dbReference>
<gene>
    <name evidence="3" type="ORF">C1J01_07665</name>
</gene>
<protein>
    <recommendedName>
        <fullName evidence="5">DUF1254 domain-containing protein</fullName>
    </recommendedName>
</protein>
<dbReference type="EMBL" id="POUD01000020">
    <property type="protein sequence ID" value="PZG21045.1"/>
    <property type="molecule type" value="Genomic_DNA"/>
</dbReference>
<dbReference type="Proteomes" id="UP000249304">
    <property type="component" value="Unassembled WGS sequence"/>
</dbReference>
<dbReference type="PANTHER" id="PTHR36509">
    <property type="entry name" value="BLL3101 PROTEIN"/>
    <property type="match status" value="1"/>
</dbReference>
<dbReference type="InterPro" id="IPR037049">
    <property type="entry name" value="DUF1214_C_sf"/>
</dbReference>
<sequence length="438" mass="47340">MRGDLNEDAVQAYIYGYPLVLMETSKKTMTNVEKPDPLTFRAPINQFGKGENVPGPAFKGVVSPNVDTLYTSAWLDLAKEPIVLHVPDTHGRYYLMPMLDGWTNVFASPGERTTGTGEGDFAITGPNWRGSLPDGVKQLKSPTDTAWVLGRTQLNGPSDLPAVLKLVARYTLQPLSRYGNGPYTPPAGKTDPAISAASPPAQVEKMNARTFFSHLATAMRANPPAPADAPMVATLAKLGIRPGRPFSADTLDEATAQALDQAPAEAQKRIKAGVATLGEDVNGWRYATDLGSYGTDYLRRAATAWQGLGANLPQDAIYPLTFVDGTKQQLNGANTYTIHFEPGQTPPADAFWSITMYDAQGFLLENPIDRYEIGHTAQPAANADGSVDLSIQHDPPAGSQSNWLPAPTGDFNLMLRMYWPRQSAIDGTWKPPAVTKAR</sequence>
<dbReference type="InterPro" id="IPR010621">
    <property type="entry name" value="DUF1214"/>
</dbReference>
<dbReference type="OrthoDB" id="40820at2"/>
<dbReference type="InterPro" id="IPR010679">
    <property type="entry name" value="DUF1254"/>
</dbReference>
<dbReference type="AlphaFoldDB" id="A0A2W2EXR9"/>
<name>A0A2W2EXR9_9ACTN</name>
<evidence type="ECO:0000259" key="2">
    <source>
        <dbReference type="Pfam" id="PF06863"/>
    </source>
</evidence>
<evidence type="ECO:0000259" key="1">
    <source>
        <dbReference type="Pfam" id="PF06742"/>
    </source>
</evidence>
<organism evidence="3 4">
    <name type="scientific">Nonomuraea aridisoli</name>
    <dbReference type="NCBI Taxonomy" id="2070368"/>
    <lineage>
        <taxon>Bacteria</taxon>
        <taxon>Bacillati</taxon>
        <taxon>Actinomycetota</taxon>
        <taxon>Actinomycetes</taxon>
        <taxon>Streptosporangiales</taxon>
        <taxon>Streptosporangiaceae</taxon>
        <taxon>Nonomuraea</taxon>
    </lineage>
</organism>
<evidence type="ECO:0000313" key="4">
    <source>
        <dbReference type="Proteomes" id="UP000249304"/>
    </source>
</evidence>
<dbReference type="Gene3D" id="2.60.120.600">
    <property type="entry name" value="Domain of unknown function DUF1214, C-terminal domain"/>
    <property type="match status" value="1"/>
</dbReference>
<dbReference type="InterPro" id="IPR037050">
    <property type="entry name" value="DUF1254_sf"/>
</dbReference>
<dbReference type="Pfam" id="PF06742">
    <property type="entry name" value="DUF1214"/>
    <property type="match status" value="1"/>
</dbReference>
<dbReference type="Gene3D" id="2.60.40.1610">
    <property type="entry name" value="Domain of unknown function DUF1254"/>
    <property type="match status" value="1"/>
</dbReference>
<comment type="caution">
    <text evidence="3">The sequence shown here is derived from an EMBL/GenBank/DDBJ whole genome shotgun (WGS) entry which is preliminary data.</text>
</comment>
<keyword evidence="4" id="KW-1185">Reference proteome</keyword>
<dbReference type="Gene3D" id="1.10.3360.10">
    <property type="entry name" value="VPA0735-like domain"/>
    <property type="match status" value="1"/>
</dbReference>
<evidence type="ECO:0008006" key="5">
    <source>
        <dbReference type="Google" id="ProtNLM"/>
    </source>
</evidence>
<feature type="domain" description="DUF1254" evidence="2">
    <location>
        <begin position="44"/>
        <end position="174"/>
    </location>
</feature>
<reference evidence="3 4" key="1">
    <citation type="submission" date="2018-01" db="EMBL/GenBank/DDBJ databases">
        <title>Draft genome sequence of Nonomuraea sp. KC333.</title>
        <authorList>
            <person name="Sahin N."/>
            <person name="Saygin H."/>
            <person name="Ay H."/>
        </authorList>
    </citation>
    <scope>NUCLEOTIDE SEQUENCE [LARGE SCALE GENOMIC DNA]</scope>
    <source>
        <strain evidence="3 4">KC333</strain>
    </source>
</reference>
<feature type="domain" description="DUF1214" evidence="1">
    <location>
        <begin position="316"/>
        <end position="422"/>
    </location>
</feature>
<proteinExistence type="predicted"/>